<dbReference type="AlphaFoldDB" id="A0A517QX96"/>
<feature type="transmembrane region" description="Helical" evidence="1">
    <location>
        <begin position="108"/>
        <end position="132"/>
    </location>
</feature>
<dbReference type="InterPro" id="IPR025461">
    <property type="entry name" value="ABA4-like"/>
</dbReference>
<organism evidence="2 3">
    <name type="scientific">Stratiformator vulcanicus</name>
    <dbReference type="NCBI Taxonomy" id="2527980"/>
    <lineage>
        <taxon>Bacteria</taxon>
        <taxon>Pseudomonadati</taxon>
        <taxon>Planctomycetota</taxon>
        <taxon>Planctomycetia</taxon>
        <taxon>Planctomycetales</taxon>
        <taxon>Planctomycetaceae</taxon>
        <taxon>Stratiformator</taxon>
    </lineage>
</organism>
<evidence type="ECO:0000313" key="3">
    <source>
        <dbReference type="Proteomes" id="UP000317318"/>
    </source>
</evidence>
<evidence type="ECO:0000313" key="2">
    <source>
        <dbReference type="EMBL" id="QDT36217.1"/>
    </source>
</evidence>
<dbReference type="OrthoDB" id="343560at2"/>
<feature type="transmembrane region" description="Helical" evidence="1">
    <location>
        <begin position="77"/>
        <end position="96"/>
    </location>
</feature>
<evidence type="ECO:0000256" key="1">
    <source>
        <dbReference type="SAM" id="Phobius"/>
    </source>
</evidence>
<evidence type="ECO:0008006" key="4">
    <source>
        <dbReference type="Google" id="ProtNLM"/>
    </source>
</evidence>
<keyword evidence="1" id="KW-1133">Transmembrane helix</keyword>
<proteinExistence type="predicted"/>
<feature type="transmembrane region" description="Helical" evidence="1">
    <location>
        <begin position="7"/>
        <end position="29"/>
    </location>
</feature>
<dbReference type="Pfam" id="PF14108">
    <property type="entry name" value="ABA4-like"/>
    <property type="match status" value="1"/>
</dbReference>
<keyword evidence="1" id="KW-0472">Membrane</keyword>
<dbReference type="Proteomes" id="UP000317318">
    <property type="component" value="Chromosome"/>
</dbReference>
<dbReference type="EMBL" id="CP036268">
    <property type="protein sequence ID" value="QDT36217.1"/>
    <property type="molecule type" value="Genomic_DNA"/>
</dbReference>
<accession>A0A517QX96</accession>
<keyword evidence="1" id="KW-0812">Transmembrane</keyword>
<reference evidence="2 3" key="1">
    <citation type="submission" date="2019-02" db="EMBL/GenBank/DDBJ databases">
        <title>Deep-cultivation of Planctomycetes and their phenomic and genomic characterization uncovers novel biology.</title>
        <authorList>
            <person name="Wiegand S."/>
            <person name="Jogler M."/>
            <person name="Boedeker C."/>
            <person name="Pinto D."/>
            <person name="Vollmers J."/>
            <person name="Rivas-Marin E."/>
            <person name="Kohn T."/>
            <person name="Peeters S.H."/>
            <person name="Heuer A."/>
            <person name="Rast P."/>
            <person name="Oberbeckmann S."/>
            <person name="Bunk B."/>
            <person name="Jeske O."/>
            <person name="Meyerdierks A."/>
            <person name="Storesund J.E."/>
            <person name="Kallscheuer N."/>
            <person name="Luecker S."/>
            <person name="Lage O.M."/>
            <person name="Pohl T."/>
            <person name="Merkel B.J."/>
            <person name="Hornburger P."/>
            <person name="Mueller R.-W."/>
            <person name="Bruemmer F."/>
            <person name="Labrenz M."/>
            <person name="Spormann A.M."/>
            <person name="Op den Camp H."/>
            <person name="Overmann J."/>
            <person name="Amann R."/>
            <person name="Jetten M.S.M."/>
            <person name="Mascher T."/>
            <person name="Medema M.H."/>
            <person name="Devos D.P."/>
            <person name="Kaster A.-K."/>
            <person name="Ovreas L."/>
            <person name="Rohde M."/>
            <person name="Galperin M.Y."/>
            <person name="Jogler C."/>
        </authorList>
    </citation>
    <scope>NUCLEOTIDE SEQUENCE [LARGE SCALE GENOMIC DNA]</scope>
    <source>
        <strain evidence="2 3">Pan189</strain>
    </source>
</reference>
<gene>
    <name evidence="2" type="ORF">Pan189_05720</name>
</gene>
<feature type="transmembrane region" description="Helical" evidence="1">
    <location>
        <begin position="35"/>
        <end position="56"/>
    </location>
</feature>
<name>A0A517QX96_9PLAN</name>
<dbReference type="KEGG" id="svp:Pan189_05720"/>
<protein>
    <recommendedName>
        <fullName evidence="4">DUF4281 domain-containing protein</fullName>
    </recommendedName>
</protein>
<keyword evidence="3" id="KW-1185">Reference proteome</keyword>
<sequence>MLMTPDLVFKIVNAVVLPGWLLLVFAPRWKGTQPIAAFTIPALLGVAYLAIFISQVGRVEGGFDSLEAVENLFTNRFIVVAGWIHYLAFDIFVGSWEVRNSQRIGLSHWFVLPCLLLTFLAGPLGLLIYLVFRVLIIRTRQPELAASPVNDVPA</sequence>
<dbReference type="RefSeq" id="WP_145362437.1">
    <property type="nucleotide sequence ID" value="NZ_CP036268.1"/>
</dbReference>